<protein>
    <submittedName>
        <fullName evidence="2">Uncharacterized protein</fullName>
    </submittedName>
</protein>
<dbReference type="EMBL" id="GBXM01002442">
    <property type="protein sequence ID" value="JAI06136.1"/>
    <property type="molecule type" value="Transcribed_RNA"/>
</dbReference>
<name>A0A0E9XW97_ANGAN</name>
<dbReference type="AlphaFoldDB" id="A0A0E9XW97"/>
<feature type="chain" id="PRO_5002435242" evidence="1">
    <location>
        <begin position="21"/>
        <end position="44"/>
    </location>
</feature>
<accession>A0A0E9XW97</accession>
<feature type="signal peptide" evidence="1">
    <location>
        <begin position="1"/>
        <end position="20"/>
    </location>
</feature>
<organism evidence="2">
    <name type="scientific">Anguilla anguilla</name>
    <name type="common">European freshwater eel</name>
    <name type="synonym">Muraena anguilla</name>
    <dbReference type="NCBI Taxonomy" id="7936"/>
    <lineage>
        <taxon>Eukaryota</taxon>
        <taxon>Metazoa</taxon>
        <taxon>Chordata</taxon>
        <taxon>Craniata</taxon>
        <taxon>Vertebrata</taxon>
        <taxon>Euteleostomi</taxon>
        <taxon>Actinopterygii</taxon>
        <taxon>Neopterygii</taxon>
        <taxon>Teleostei</taxon>
        <taxon>Anguilliformes</taxon>
        <taxon>Anguillidae</taxon>
        <taxon>Anguilla</taxon>
    </lineage>
</organism>
<evidence type="ECO:0000256" key="1">
    <source>
        <dbReference type="SAM" id="SignalP"/>
    </source>
</evidence>
<sequence>MKTLAAAFMCLAVLLPSASPGQEFESVQTCCLTTTNTKIPCGPG</sequence>
<reference evidence="2" key="2">
    <citation type="journal article" date="2015" name="Fish Shellfish Immunol.">
        <title>Early steps in the European eel (Anguilla anguilla)-Vibrio vulnificus interaction in the gills: Role of the RtxA13 toxin.</title>
        <authorList>
            <person name="Callol A."/>
            <person name="Pajuelo D."/>
            <person name="Ebbesson L."/>
            <person name="Teles M."/>
            <person name="MacKenzie S."/>
            <person name="Amaro C."/>
        </authorList>
    </citation>
    <scope>NUCLEOTIDE SEQUENCE</scope>
</reference>
<evidence type="ECO:0000313" key="2">
    <source>
        <dbReference type="EMBL" id="JAI06136.1"/>
    </source>
</evidence>
<proteinExistence type="predicted"/>
<keyword evidence="1" id="KW-0732">Signal</keyword>
<reference evidence="2" key="1">
    <citation type="submission" date="2014-11" db="EMBL/GenBank/DDBJ databases">
        <authorList>
            <person name="Amaro Gonzalez C."/>
        </authorList>
    </citation>
    <scope>NUCLEOTIDE SEQUENCE</scope>
</reference>